<reference evidence="1" key="1">
    <citation type="submission" date="2014-09" db="EMBL/GenBank/DDBJ databases">
        <authorList>
            <person name="Magalhaes I.L.F."/>
            <person name="Oliveira U."/>
            <person name="Santos F.R."/>
            <person name="Vidigal T.H.D.A."/>
            <person name="Brescovit A.D."/>
            <person name="Santos A.J."/>
        </authorList>
    </citation>
    <scope>NUCLEOTIDE SEQUENCE</scope>
    <source>
        <tissue evidence="1">Shoot tissue taken approximately 20 cm above the soil surface</tissue>
    </source>
</reference>
<proteinExistence type="predicted"/>
<name>A0A0A9EGT2_ARUDO</name>
<dbReference type="AlphaFoldDB" id="A0A0A9EGT2"/>
<sequence>MPRSCVLDLPTEELFGQNTQSNLTARATIVLVQNSGVNDQIMGYS</sequence>
<evidence type="ECO:0000313" key="1">
    <source>
        <dbReference type="EMBL" id="JAD98208.1"/>
    </source>
</evidence>
<protein>
    <submittedName>
        <fullName evidence="1">Uncharacterized protein</fullName>
    </submittedName>
</protein>
<reference evidence="1" key="2">
    <citation type="journal article" date="2015" name="Data Brief">
        <title>Shoot transcriptome of the giant reed, Arundo donax.</title>
        <authorList>
            <person name="Barrero R.A."/>
            <person name="Guerrero F.D."/>
            <person name="Moolhuijzen P."/>
            <person name="Goolsby J.A."/>
            <person name="Tidwell J."/>
            <person name="Bellgard S.E."/>
            <person name="Bellgard M.I."/>
        </authorList>
    </citation>
    <scope>NUCLEOTIDE SEQUENCE</scope>
    <source>
        <tissue evidence="1">Shoot tissue taken approximately 20 cm above the soil surface</tissue>
    </source>
</reference>
<accession>A0A0A9EGT2</accession>
<organism evidence="1">
    <name type="scientific">Arundo donax</name>
    <name type="common">Giant reed</name>
    <name type="synonym">Donax arundinaceus</name>
    <dbReference type="NCBI Taxonomy" id="35708"/>
    <lineage>
        <taxon>Eukaryota</taxon>
        <taxon>Viridiplantae</taxon>
        <taxon>Streptophyta</taxon>
        <taxon>Embryophyta</taxon>
        <taxon>Tracheophyta</taxon>
        <taxon>Spermatophyta</taxon>
        <taxon>Magnoliopsida</taxon>
        <taxon>Liliopsida</taxon>
        <taxon>Poales</taxon>
        <taxon>Poaceae</taxon>
        <taxon>PACMAD clade</taxon>
        <taxon>Arundinoideae</taxon>
        <taxon>Arundineae</taxon>
        <taxon>Arundo</taxon>
    </lineage>
</organism>
<dbReference type="EMBL" id="GBRH01199687">
    <property type="protein sequence ID" value="JAD98208.1"/>
    <property type="molecule type" value="Transcribed_RNA"/>
</dbReference>